<accession>A0A917ASE7</accession>
<feature type="transmembrane region" description="Helical" evidence="1">
    <location>
        <begin position="20"/>
        <end position="42"/>
    </location>
</feature>
<keyword evidence="1" id="KW-0472">Membrane</keyword>
<comment type="caution">
    <text evidence="2">The sequence shown here is derived from an EMBL/GenBank/DDBJ whole genome shotgun (WGS) entry which is preliminary data.</text>
</comment>
<reference evidence="2" key="2">
    <citation type="submission" date="2020-09" db="EMBL/GenBank/DDBJ databases">
        <authorList>
            <person name="Sun Q."/>
            <person name="Zhou Y."/>
        </authorList>
    </citation>
    <scope>NUCLEOTIDE SEQUENCE</scope>
    <source>
        <strain evidence="2">CGMCC 1.12698</strain>
    </source>
</reference>
<keyword evidence="1" id="KW-0812">Transmembrane</keyword>
<keyword evidence="3" id="KW-1185">Reference proteome</keyword>
<feature type="transmembrane region" description="Helical" evidence="1">
    <location>
        <begin position="48"/>
        <end position="68"/>
    </location>
</feature>
<dbReference type="EMBL" id="BMFK01000001">
    <property type="protein sequence ID" value="GGE71867.1"/>
    <property type="molecule type" value="Genomic_DNA"/>
</dbReference>
<reference evidence="2" key="1">
    <citation type="journal article" date="2014" name="Int. J. Syst. Evol. Microbiol.">
        <title>Complete genome sequence of Corynebacterium casei LMG S-19264T (=DSM 44701T), isolated from a smear-ripened cheese.</title>
        <authorList>
            <consortium name="US DOE Joint Genome Institute (JGI-PGF)"/>
            <person name="Walter F."/>
            <person name="Albersmeier A."/>
            <person name="Kalinowski J."/>
            <person name="Ruckert C."/>
        </authorList>
    </citation>
    <scope>NUCLEOTIDE SEQUENCE</scope>
    <source>
        <strain evidence="2">CGMCC 1.12698</strain>
    </source>
</reference>
<organism evidence="2 3">
    <name type="scientific">Priestia taiwanensis</name>
    <dbReference type="NCBI Taxonomy" id="1347902"/>
    <lineage>
        <taxon>Bacteria</taxon>
        <taxon>Bacillati</taxon>
        <taxon>Bacillota</taxon>
        <taxon>Bacilli</taxon>
        <taxon>Bacillales</taxon>
        <taxon>Bacillaceae</taxon>
        <taxon>Priestia</taxon>
    </lineage>
</organism>
<gene>
    <name evidence="2" type="ORF">GCM10007140_22310</name>
</gene>
<proteinExistence type="predicted"/>
<evidence type="ECO:0000256" key="1">
    <source>
        <dbReference type="SAM" id="Phobius"/>
    </source>
</evidence>
<evidence type="ECO:0000313" key="2">
    <source>
        <dbReference type="EMBL" id="GGE71867.1"/>
    </source>
</evidence>
<dbReference type="AlphaFoldDB" id="A0A917ASE7"/>
<sequence length="146" mass="17226">MNSWITKFLSNDEYKQKQLLAFIAEGAIIQLVGSFLIFALHLYYGIDILFMFAMPVIFLFYVFGRYLLSGIEYTDLFTEEDYKKKRNRFFFIELPGYTITLFVLQLILIQDRPLIDIIGVTITSNTLLIVVRLVSLRRSYKKNRNL</sequence>
<feature type="transmembrane region" description="Helical" evidence="1">
    <location>
        <begin position="89"/>
        <end position="108"/>
    </location>
</feature>
<keyword evidence="1" id="KW-1133">Transmembrane helix</keyword>
<evidence type="ECO:0000313" key="3">
    <source>
        <dbReference type="Proteomes" id="UP000605259"/>
    </source>
</evidence>
<dbReference type="RefSeq" id="WP_188388424.1">
    <property type="nucleotide sequence ID" value="NZ_BMFK01000001.1"/>
</dbReference>
<feature type="transmembrane region" description="Helical" evidence="1">
    <location>
        <begin position="114"/>
        <end position="134"/>
    </location>
</feature>
<dbReference type="Proteomes" id="UP000605259">
    <property type="component" value="Unassembled WGS sequence"/>
</dbReference>
<name>A0A917ASE7_9BACI</name>
<protein>
    <submittedName>
        <fullName evidence="2">Uncharacterized protein</fullName>
    </submittedName>
</protein>